<accession>A0ABV8U7M9</accession>
<dbReference type="RefSeq" id="WP_068149759.1">
    <property type="nucleotide sequence ID" value="NZ_JBHSCR010000003.1"/>
</dbReference>
<dbReference type="Proteomes" id="UP001595776">
    <property type="component" value="Unassembled WGS sequence"/>
</dbReference>
<name>A0ABV8U7M9_9PROT</name>
<dbReference type="EMBL" id="JBHSCR010000003">
    <property type="protein sequence ID" value="MFC4347211.1"/>
    <property type="molecule type" value="Genomic_DNA"/>
</dbReference>
<evidence type="ECO:0000313" key="2">
    <source>
        <dbReference type="Proteomes" id="UP001595776"/>
    </source>
</evidence>
<comment type="caution">
    <text evidence="1">The sequence shown here is derived from an EMBL/GenBank/DDBJ whole genome shotgun (WGS) entry which is preliminary data.</text>
</comment>
<gene>
    <name evidence="1" type="ORF">ACFO5Q_05080</name>
</gene>
<proteinExistence type="predicted"/>
<dbReference type="Gene3D" id="3.40.50.300">
    <property type="entry name" value="P-loop containing nucleotide triphosphate hydrolases"/>
    <property type="match status" value="1"/>
</dbReference>
<dbReference type="Pfam" id="PF13469">
    <property type="entry name" value="Sulfotransfer_3"/>
    <property type="match status" value="1"/>
</dbReference>
<organism evidence="1 2">
    <name type="scientific">Kordiimonas lipolytica</name>
    <dbReference type="NCBI Taxonomy" id="1662421"/>
    <lineage>
        <taxon>Bacteria</taxon>
        <taxon>Pseudomonadati</taxon>
        <taxon>Pseudomonadota</taxon>
        <taxon>Alphaproteobacteria</taxon>
        <taxon>Kordiimonadales</taxon>
        <taxon>Kordiimonadaceae</taxon>
        <taxon>Kordiimonas</taxon>
    </lineage>
</organism>
<evidence type="ECO:0000313" key="1">
    <source>
        <dbReference type="EMBL" id="MFC4347211.1"/>
    </source>
</evidence>
<dbReference type="SUPFAM" id="SSF52540">
    <property type="entry name" value="P-loop containing nucleoside triphosphate hydrolases"/>
    <property type="match status" value="1"/>
</dbReference>
<dbReference type="InterPro" id="IPR027417">
    <property type="entry name" value="P-loop_NTPase"/>
</dbReference>
<reference evidence="2" key="1">
    <citation type="journal article" date="2019" name="Int. J. Syst. Evol. Microbiol.">
        <title>The Global Catalogue of Microorganisms (GCM) 10K type strain sequencing project: providing services to taxonomists for standard genome sequencing and annotation.</title>
        <authorList>
            <consortium name="The Broad Institute Genomics Platform"/>
            <consortium name="The Broad Institute Genome Sequencing Center for Infectious Disease"/>
            <person name="Wu L."/>
            <person name="Ma J."/>
        </authorList>
    </citation>
    <scope>NUCLEOTIDE SEQUENCE [LARGE SCALE GENOMIC DNA]</scope>
    <source>
        <strain evidence="2">CGMCC 1.15304</strain>
    </source>
</reference>
<keyword evidence="2" id="KW-1185">Reference proteome</keyword>
<sequence>MSFRCKKIFVGGYTKSGTTFVGRAFDIINGVYAKGEEDYFRLMFHGVHDLARRFNANIEVVNKEVYDGFGSIPPIDRNSLRILQQNIFYHIFFGSKPMPEDCVVTVEKSPHNIFRLREINYTFPDAINVCVYRPAIPVFSSLIRHMRDHRDIGYDDPKNQNRISILENFCKRWQEYVEIIEQNRAKLKMVQYQSVADDTAGFLDFAQSDIIGQKLGLSAPVETLTKEHYLSTLPPEAREKSLVQTSANKVKLTDAEKKMITDHCRDPDITFDF</sequence>
<protein>
    <submittedName>
        <fullName evidence="1">Sulfotransferase</fullName>
    </submittedName>
</protein>